<comment type="caution">
    <text evidence="2">The sequence shown here is derived from an EMBL/GenBank/DDBJ whole genome shotgun (WGS) entry which is preliminary data.</text>
</comment>
<proteinExistence type="predicted"/>
<accession>A0ABV6RXC8</accession>
<gene>
    <name evidence="2" type="ORF">ACFFGH_27700</name>
</gene>
<dbReference type="InterPro" id="IPR057204">
    <property type="entry name" value="DUF7882"/>
</dbReference>
<reference evidence="2 3" key="1">
    <citation type="submission" date="2024-09" db="EMBL/GenBank/DDBJ databases">
        <authorList>
            <person name="Sun Q."/>
            <person name="Mori K."/>
        </authorList>
    </citation>
    <scope>NUCLEOTIDE SEQUENCE [LARGE SCALE GENOMIC DNA]</scope>
    <source>
        <strain evidence="2 3">KCTC 23076</strain>
    </source>
</reference>
<name>A0ABV6RXC8_9GAMM</name>
<dbReference type="RefSeq" id="WP_386674602.1">
    <property type="nucleotide sequence ID" value="NZ_JBHLTG010000008.1"/>
</dbReference>
<protein>
    <recommendedName>
        <fullName evidence="1">DUF7882 domain-containing protein</fullName>
    </recommendedName>
</protein>
<dbReference type="EMBL" id="JBHLTG010000008">
    <property type="protein sequence ID" value="MFC0681632.1"/>
    <property type="molecule type" value="Genomic_DNA"/>
</dbReference>
<dbReference type="Proteomes" id="UP001589896">
    <property type="component" value="Unassembled WGS sequence"/>
</dbReference>
<evidence type="ECO:0000313" key="3">
    <source>
        <dbReference type="Proteomes" id="UP001589896"/>
    </source>
</evidence>
<evidence type="ECO:0000259" key="1">
    <source>
        <dbReference type="Pfam" id="PF25355"/>
    </source>
</evidence>
<sequence>MGNLLYGLGLEIPFEDRALAHLQLVITAKLRRGESFVFSWRDEASGGRNTIWLDRAVPLQFSYDGGKMPAINRLWIDELAVSASSAQGLFLTPEPSPDDR</sequence>
<organism evidence="2 3">
    <name type="scientific">Lysobacter korlensis</name>
    <dbReference type="NCBI Taxonomy" id="553636"/>
    <lineage>
        <taxon>Bacteria</taxon>
        <taxon>Pseudomonadati</taxon>
        <taxon>Pseudomonadota</taxon>
        <taxon>Gammaproteobacteria</taxon>
        <taxon>Lysobacterales</taxon>
        <taxon>Lysobacteraceae</taxon>
        <taxon>Lysobacter</taxon>
    </lineage>
</organism>
<dbReference type="Pfam" id="PF25355">
    <property type="entry name" value="DUF7882"/>
    <property type="match status" value="1"/>
</dbReference>
<keyword evidence="3" id="KW-1185">Reference proteome</keyword>
<evidence type="ECO:0000313" key="2">
    <source>
        <dbReference type="EMBL" id="MFC0681632.1"/>
    </source>
</evidence>
<feature type="domain" description="DUF7882" evidence="1">
    <location>
        <begin position="1"/>
        <end position="94"/>
    </location>
</feature>